<dbReference type="AlphaFoldDB" id="A0A6C0IPS2"/>
<feature type="transmembrane region" description="Helical" evidence="1">
    <location>
        <begin position="6"/>
        <end position="22"/>
    </location>
</feature>
<sequence length="66" mass="7429">MIKYLIGLAVLVGIYFYMYYTPKSIQEPMGNIVEPFVASDKFAGAKEGYVFKMDSKGLGYYLDVLA</sequence>
<evidence type="ECO:0000313" key="2">
    <source>
        <dbReference type="EMBL" id="QHT95181.1"/>
    </source>
</evidence>
<name>A0A6C0IPS2_9ZZZZ</name>
<dbReference type="EMBL" id="MN740236">
    <property type="protein sequence ID" value="QHT95181.1"/>
    <property type="molecule type" value="Genomic_DNA"/>
</dbReference>
<keyword evidence="1" id="KW-0812">Transmembrane</keyword>
<keyword evidence="1" id="KW-1133">Transmembrane helix</keyword>
<keyword evidence="1" id="KW-0472">Membrane</keyword>
<accession>A0A6C0IPS2</accession>
<protein>
    <submittedName>
        <fullName evidence="2">Uncharacterized protein</fullName>
    </submittedName>
</protein>
<reference evidence="2" key="1">
    <citation type="journal article" date="2020" name="Nature">
        <title>Giant virus diversity and host interactions through global metagenomics.</title>
        <authorList>
            <person name="Schulz F."/>
            <person name="Roux S."/>
            <person name="Paez-Espino D."/>
            <person name="Jungbluth S."/>
            <person name="Walsh D.A."/>
            <person name="Denef V.J."/>
            <person name="McMahon K.D."/>
            <person name="Konstantinidis K.T."/>
            <person name="Eloe-Fadrosh E.A."/>
            <person name="Kyrpides N.C."/>
            <person name="Woyke T."/>
        </authorList>
    </citation>
    <scope>NUCLEOTIDE SEQUENCE</scope>
    <source>
        <strain evidence="2">GVMAG-M-3300024261-37</strain>
    </source>
</reference>
<organism evidence="2">
    <name type="scientific">viral metagenome</name>
    <dbReference type="NCBI Taxonomy" id="1070528"/>
    <lineage>
        <taxon>unclassified sequences</taxon>
        <taxon>metagenomes</taxon>
        <taxon>organismal metagenomes</taxon>
    </lineage>
</organism>
<proteinExistence type="predicted"/>
<evidence type="ECO:0000256" key="1">
    <source>
        <dbReference type="SAM" id="Phobius"/>
    </source>
</evidence>